<sequence>MADSAQRRGDERDGCNLAASAAARLCRGARRPLPTIAATSLFREVRHCRRVDSRPSRGSAVASPASSSRRSATAGRVPRSRCGGHSGRGSSTGRSGGDEIGEAGIRGQQAH</sequence>
<name>A0A6G1BUH3_9ORYZ</name>
<dbReference type="Proteomes" id="UP000479710">
    <property type="component" value="Unassembled WGS sequence"/>
</dbReference>
<evidence type="ECO:0000313" key="2">
    <source>
        <dbReference type="EMBL" id="KAF0891063.1"/>
    </source>
</evidence>
<gene>
    <name evidence="2" type="ORF">E2562_005151</name>
</gene>
<dbReference type="AlphaFoldDB" id="A0A6G1BUH3"/>
<reference evidence="2 3" key="1">
    <citation type="submission" date="2019-11" db="EMBL/GenBank/DDBJ databases">
        <title>Whole genome sequence of Oryza granulata.</title>
        <authorList>
            <person name="Li W."/>
        </authorList>
    </citation>
    <scope>NUCLEOTIDE SEQUENCE [LARGE SCALE GENOMIC DNA]</scope>
    <source>
        <strain evidence="3">cv. Menghai</strain>
        <tissue evidence="2">Leaf</tissue>
    </source>
</reference>
<organism evidence="2 3">
    <name type="scientific">Oryza meyeriana var. granulata</name>
    <dbReference type="NCBI Taxonomy" id="110450"/>
    <lineage>
        <taxon>Eukaryota</taxon>
        <taxon>Viridiplantae</taxon>
        <taxon>Streptophyta</taxon>
        <taxon>Embryophyta</taxon>
        <taxon>Tracheophyta</taxon>
        <taxon>Spermatophyta</taxon>
        <taxon>Magnoliopsida</taxon>
        <taxon>Liliopsida</taxon>
        <taxon>Poales</taxon>
        <taxon>Poaceae</taxon>
        <taxon>BOP clade</taxon>
        <taxon>Oryzoideae</taxon>
        <taxon>Oryzeae</taxon>
        <taxon>Oryzinae</taxon>
        <taxon>Oryza</taxon>
        <taxon>Oryza meyeriana</taxon>
    </lineage>
</organism>
<feature type="compositionally biased region" description="Low complexity" evidence="1">
    <location>
        <begin position="56"/>
        <end position="93"/>
    </location>
</feature>
<accession>A0A6G1BUH3</accession>
<proteinExistence type="predicted"/>
<protein>
    <submittedName>
        <fullName evidence="2">Uncharacterized protein</fullName>
    </submittedName>
</protein>
<evidence type="ECO:0000313" key="3">
    <source>
        <dbReference type="Proteomes" id="UP000479710"/>
    </source>
</evidence>
<feature type="region of interest" description="Disordered" evidence="1">
    <location>
        <begin position="49"/>
        <end position="111"/>
    </location>
</feature>
<evidence type="ECO:0000256" key="1">
    <source>
        <dbReference type="SAM" id="MobiDB-lite"/>
    </source>
</evidence>
<dbReference type="EMBL" id="SPHZ02000011">
    <property type="protein sequence ID" value="KAF0891063.1"/>
    <property type="molecule type" value="Genomic_DNA"/>
</dbReference>
<comment type="caution">
    <text evidence="2">The sequence shown here is derived from an EMBL/GenBank/DDBJ whole genome shotgun (WGS) entry which is preliminary data.</text>
</comment>
<keyword evidence="3" id="KW-1185">Reference proteome</keyword>